<organism evidence="2 3">
    <name type="scientific">Nocardiopsis sediminis</name>
    <dbReference type="NCBI Taxonomy" id="1778267"/>
    <lineage>
        <taxon>Bacteria</taxon>
        <taxon>Bacillati</taxon>
        <taxon>Actinomycetota</taxon>
        <taxon>Actinomycetes</taxon>
        <taxon>Streptosporangiales</taxon>
        <taxon>Nocardiopsidaceae</taxon>
        <taxon>Nocardiopsis</taxon>
    </lineage>
</organism>
<dbReference type="CDD" id="cd00038">
    <property type="entry name" value="CAP_ED"/>
    <property type="match status" value="1"/>
</dbReference>
<reference evidence="3" key="1">
    <citation type="journal article" date="2019" name="Int. J. Syst. Evol. Microbiol.">
        <title>The Global Catalogue of Microorganisms (GCM) 10K type strain sequencing project: providing services to taxonomists for standard genome sequencing and annotation.</title>
        <authorList>
            <consortium name="The Broad Institute Genomics Platform"/>
            <consortium name="The Broad Institute Genome Sequencing Center for Infectious Disease"/>
            <person name="Wu L."/>
            <person name="Ma J."/>
        </authorList>
    </citation>
    <scope>NUCLEOTIDE SEQUENCE [LARGE SCALE GENOMIC DNA]</scope>
    <source>
        <strain evidence="3">TBRC 1826</strain>
    </source>
</reference>
<dbReference type="Pfam" id="PF00027">
    <property type="entry name" value="cNMP_binding"/>
    <property type="match status" value="1"/>
</dbReference>
<dbReference type="InterPro" id="IPR050397">
    <property type="entry name" value="Env_Response_Regulators"/>
</dbReference>
<dbReference type="InterPro" id="IPR018490">
    <property type="entry name" value="cNMP-bd_dom_sf"/>
</dbReference>
<evidence type="ECO:0000313" key="2">
    <source>
        <dbReference type="EMBL" id="MFC3994385.1"/>
    </source>
</evidence>
<feature type="domain" description="Cyclic nucleotide-binding" evidence="1">
    <location>
        <begin position="105"/>
        <end position="195"/>
    </location>
</feature>
<name>A0ABV8FE19_9ACTN</name>
<dbReference type="SUPFAM" id="SSF51206">
    <property type="entry name" value="cAMP-binding domain-like"/>
    <property type="match status" value="1"/>
</dbReference>
<dbReference type="RefSeq" id="WP_378529261.1">
    <property type="nucleotide sequence ID" value="NZ_JBHSBH010000002.1"/>
</dbReference>
<accession>A0ABV8FE19</accession>
<dbReference type="InterPro" id="IPR000595">
    <property type="entry name" value="cNMP-bd_dom"/>
</dbReference>
<dbReference type="PROSITE" id="PS50042">
    <property type="entry name" value="CNMP_BINDING_3"/>
    <property type="match status" value="1"/>
</dbReference>
<protein>
    <submittedName>
        <fullName evidence="2">Cyclic nucleotide-binding domain-containing protein</fullName>
    </submittedName>
</protein>
<comment type="caution">
    <text evidence="2">The sequence shown here is derived from an EMBL/GenBank/DDBJ whole genome shotgun (WGS) entry which is preliminary data.</text>
</comment>
<dbReference type="EMBL" id="JBHSBH010000002">
    <property type="protein sequence ID" value="MFC3994385.1"/>
    <property type="molecule type" value="Genomic_DNA"/>
</dbReference>
<dbReference type="InterPro" id="IPR014710">
    <property type="entry name" value="RmlC-like_jellyroll"/>
</dbReference>
<evidence type="ECO:0000259" key="1">
    <source>
        <dbReference type="PROSITE" id="PS50042"/>
    </source>
</evidence>
<sequence length="238" mass="24671">MTEPGAEGAAATPLTLSTDAARNLASTTKTPPHMQAISPRWLIRALPWVQMQAGTYRVNRRLTYTPGGGRVAFMRAGQGIRVVAPTLAELPPLRGLGPSPVLEGLAGHFEQHEYAPGDVIAAEGAPADRVVLVVHGKAERRVTGEFGDPVVLGVLTDGDHVGSEALVGGDPRWPATLRAATACTVLVLPRAAFDQAAAATPLLREHVAGAAGRPAPPTNKHGEADIALSAGHVGEEVL</sequence>
<evidence type="ECO:0000313" key="3">
    <source>
        <dbReference type="Proteomes" id="UP001595847"/>
    </source>
</evidence>
<feature type="non-terminal residue" evidence="2">
    <location>
        <position position="238"/>
    </location>
</feature>
<gene>
    <name evidence="2" type="ORF">ACFOVU_00545</name>
</gene>
<dbReference type="Proteomes" id="UP001595847">
    <property type="component" value="Unassembled WGS sequence"/>
</dbReference>
<dbReference type="Gene3D" id="2.60.120.10">
    <property type="entry name" value="Jelly Rolls"/>
    <property type="match status" value="1"/>
</dbReference>
<dbReference type="PANTHER" id="PTHR24567">
    <property type="entry name" value="CRP FAMILY TRANSCRIPTIONAL REGULATORY PROTEIN"/>
    <property type="match status" value="1"/>
</dbReference>
<dbReference type="SMART" id="SM00100">
    <property type="entry name" value="cNMP"/>
    <property type="match status" value="1"/>
</dbReference>
<keyword evidence="3" id="KW-1185">Reference proteome</keyword>
<dbReference type="PANTHER" id="PTHR24567:SF74">
    <property type="entry name" value="HTH-TYPE TRANSCRIPTIONAL REGULATOR ARCR"/>
    <property type="match status" value="1"/>
</dbReference>
<proteinExistence type="predicted"/>